<dbReference type="EMBL" id="BAAACF010000001">
    <property type="protein sequence ID" value="GAA0723827.1"/>
    <property type="molecule type" value="Genomic_DNA"/>
</dbReference>
<keyword evidence="3" id="KW-1185">Reference proteome</keyword>
<accession>A0ABN1IY87</accession>
<gene>
    <name evidence="2" type="ORF">GCM10008905_16920</name>
</gene>
<sequence>MFWHKKRDGFIIPYSFFMGILCITMSFYLLSMECNVYINNYLLLKYILK</sequence>
<feature type="transmembrane region" description="Helical" evidence="1">
    <location>
        <begin position="12"/>
        <end position="30"/>
    </location>
</feature>
<protein>
    <submittedName>
        <fullName evidence="2">Uncharacterized protein</fullName>
    </submittedName>
</protein>
<organism evidence="2 3">
    <name type="scientific">Clostridium malenominatum</name>
    <dbReference type="NCBI Taxonomy" id="1539"/>
    <lineage>
        <taxon>Bacteria</taxon>
        <taxon>Bacillati</taxon>
        <taxon>Bacillota</taxon>
        <taxon>Clostridia</taxon>
        <taxon>Eubacteriales</taxon>
        <taxon>Clostridiaceae</taxon>
        <taxon>Clostridium</taxon>
    </lineage>
</organism>
<reference evidence="2 3" key="1">
    <citation type="journal article" date="2019" name="Int. J. Syst. Evol. Microbiol.">
        <title>The Global Catalogue of Microorganisms (GCM) 10K type strain sequencing project: providing services to taxonomists for standard genome sequencing and annotation.</title>
        <authorList>
            <consortium name="The Broad Institute Genomics Platform"/>
            <consortium name="The Broad Institute Genome Sequencing Center for Infectious Disease"/>
            <person name="Wu L."/>
            <person name="Ma J."/>
        </authorList>
    </citation>
    <scope>NUCLEOTIDE SEQUENCE [LARGE SCALE GENOMIC DNA]</scope>
    <source>
        <strain evidence="2 3">JCM 1405</strain>
    </source>
</reference>
<keyword evidence="1" id="KW-1133">Transmembrane helix</keyword>
<keyword evidence="1" id="KW-0812">Transmembrane</keyword>
<comment type="caution">
    <text evidence="2">The sequence shown here is derived from an EMBL/GenBank/DDBJ whole genome shotgun (WGS) entry which is preliminary data.</text>
</comment>
<name>A0ABN1IY87_9CLOT</name>
<proteinExistence type="predicted"/>
<keyword evidence="1" id="KW-0472">Membrane</keyword>
<evidence type="ECO:0000313" key="3">
    <source>
        <dbReference type="Proteomes" id="UP001500339"/>
    </source>
</evidence>
<evidence type="ECO:0000313" key="2">
    <source>
        <dbReference type="EMBL" id="GAA0723827.1"/>
    </source>
</evidence>
<dbReference type="Proteomes" id="UP001500339">
    <property type="component" value="Unassembled WGS sequence"/>
</dbReference>
<evidence type="ECO:0000256" key="1">
    <source>
        <dbReference type="SAM" id="Phobius"/>
    </source>
</evidence>